<protein>
    <recommendedName>
        <fullName evidence="1">Phosphotyrosine protein phosphatase I domain-containing protein</fullName>
    </recommendedName>
</protein>
<dbReference type="SUPFAM" id="SSF52540">
    <property type="entry name" value="P-loop containing nucleoside triphosphate hydrolases"/>
    <property type="match status" value="1"/>
</dbReference>
<dbReference type="InterPro" id="IPR036196">
    <property type="entry name" value="Ptyr_pPase_sf"/>
</dbReference>
<accession>A0AB35MK58</accession>
<dbReference type="SUPFAM" id="SSF52788">
    <property type="entry name" value="Phosphotyrosine protein phosphatases I"/>
    <property type="match status" value="1"/>
</dbReference>
<dbReference type="AlphaFoldDB" id="A0AB35MK58"/>
<evidence type="ECO:0000313" key="2">
    <source>
        <dbReference type="EMBL" id="MDN4484189.1"/>
    </source>
</evidence>
<dbReference type="InterPro" id="IPR027417">
    <property type="entry name" value="P-loop_NTPase"/>
</dbReference>
<organism evidence="2 3">
    <name type="scientific">Demequina lignilytica</name>
    <dbReference type="NCBI Taxonomy" id="3051663"/>
    <lineage>
        <taxon>Bacteria</taxon>
        <taxon>Bacillati</taxon>
        <taxon>Actinomycetota</taxon>
        <taxon>Actinomycetes</taxon>
        <taxon>Micrococcales</taxon>
        <taxon>Demequinaceae</taxon>
        <taxon>Demequina</taxon>
    </lineage>
</organism>
<dbReference type="Pfam" id="PF01451">
    <property type="entry name" value="LMWPc"/>
    <property type="match status" value="1"/>
</dbReference>
<sequence length="462" mass="49016">MVEEQEAAFRVLIVDTANTGRSAVGERLLRRHLALHGIPKDVIRVTSAGLNAHDGARMDPAAAAEIDRHEGNSHGFRARSLSTTMVDAADMIICGAADERDQLVARFPRTESRAFTLSEIAHLYEGIAFAAPLAEHPHLLAFSRRLASVPDDFDLPADAEREQRIHLLGAAIDEATSWIAEIWAAIVPSRRQGHEASEPSCIVDAFGVAVAIHCDGAALAELSDAGHRAWGRCVVSGRVPEASVSLVVHSDPAVLSKARLEGALAYDSVETALHFLSSAVTVRAIEARVGQLIMLHAAGLAGPDGSVVGFVAPSGTGKTTLSRTLGAHYGYVTDETLAIGADLAVLPYPKPLSVIDSLTHVKEQWGADSLDLAPLPDVPLRLRRLVILDRQPDGPNVPTLTPLGHLEGIAMLAEQLSYLSKIPGKLHALSDLVDAVGGLSRLTYSDVRTVLPLMPELIGGAA</sequence>
<evidence type="ECO:0000259" key="1">
    <source>
        <dbReference type="Pfam" id="PF01451"/>
    </source>
</evidence>
<feature type="domain" description="Phosphotyrosine protein phosphatase I" evidence="1">
    <location>
        <begin position="11"/>
        <end position="117"/>
    </location>
</feature>
<reference evidence="2 3" key="1">
    <citation type="submission" date="2023-06" db="EMBL/GenBank/DDBJ databases">
        <title>SYSU T0a273.</title>
        <authorList>
            <person name="Gao L."/>
            <person name="Fang B.-Z."/>
            <person name="Li W.-J."/>
        </authorList>
    </citation>
    <scope>NUCLEOTIDE SEQUENCE [LARGE SCALE GENOMIC DNA]</scope>
    <source>
        <strain evidence="2 3">SYSU T0a273</strain>
    </source>
</reference>
<dbReference type="EMBL" id="JAUHQB010000009">
    <property type="protein sequence ID" value="MDN4484189.1"/>
    <property type="molecule type" value="Genomic_DNA"/>
</dbReference>
<dbReference type="Proteomes" id="UP001172756">
    <property type="component" value="Unassembled WGS sequence"/>
</dbReference>
<dbReference type="RefSeq" id="WP_301160834.1">
    <property type="nucleotide sequence ID" value="NZ_JAUHQB010000009.1"/>
</dbReference>
<proteinExistence type="predicted"/>
<evidence type="ECO:0000313" key="3">
    <source>
        <dbReference type="Proteomes" id="UP001172756"/>
    </source>
</evidence>
<dbReference type="Gene3D" id="3.40.50.2300">
    <property type="match status" value="1"/>
</dbReference>
<comment type="caution">
    <text evidence="2">The sequence shown here is derived from an EMBL/GenBank/DDBJ whole genome shotgun (WGS) entry which is preliminary data.</text>
</comment>
<gene>
    <name evidence="2" type="ORF">QQ002_11615</name>
</gene>
<name>A0AB35MK58_9MICO</name>
<dbReference type="InterPro" id="IPR023485">
    <property type="entry name" value="Ptyr_pPase"/>
</dbReference>